<reference evidence="3" key="1">
    <citation type="submission" date="2025-08" db="UniProtKB">
        <authorList>
            <consortium name="RefSeq"/>
        </authorList>
    </citation>
    <scope>IDENTIFICATION</scope>
    <source>
        <tissue evidence="3">Whole body</tissue>
    </source>
</reference>
<organism evidence="2 3">
    <name type="scientific">Vanessa tameamea</name>
    <name type="common">Kamehameha butterfly</name>
    <dbReference type="NCBI Taxonomy" id="334116"/>
    <lineage>
        <taxon>Eukaryota</taxon>
        <taxon>Metazoa</taxon>
        <taxon>Ecdysozoa</taxon>
        <taxon>Arthropoda</taxon>
        <taxon>Hexapoda</taxon>
        <taxon>Insecta</taxon>
        <taxon>Pterygota</taxon>
        <taxon>Neoptera</taxon>
        <taxon>Endopterygota</taxon>
        <taxon>Lepidoptera</taxon>
        <taxon>Glossata</taxon>
        <taxon>Ditrysia</taxon>
        <taxon>Papilionoidea</taxon>
        <taxon>Nymphalidae</taxon>
        <taxon>Nymphalinae</taxon>
        <taxon>Vanessa</taxon>
    </lineage>
</organism>
<evidence type="ECO:0000313" key="2">
    <source>
        <dbReference type="Proteomes" id="UP001652626"/>
    </source>
</evidence>
<dbReference type="Proteomes" id="UP001652626">
    <property type="component" value="Chromosome 5"/>
</dbReference>
<gene>
    <name evidence="3" type="primary">LOC113392722</name>
</gene>
<dbReference type="GeneID" id="113392722"/>
<feature type="signal peptide" evidence="1">
    <location>
        <begin position="1"/>
        <end position="21"/>
    </location>
</feature>
<name>A0ABM4AZZ1_VANTA</name>
<evidence type="ECO:0000256" key="1">
    <source>
        <dbReference type="SAM" id="SignalP"/>
    </source>
</evidence>
<evidence type="ECO:0000313" key="3">
    <source>
        <dbReference type="RefSeq" id="XP_064076852.1"/>
    </source>
</evidence>
<proteinExistence type="predicted"/>
<protein>
    <submittedName>
        <fullName evidence="3">Uncharacterized protein LOC113392722</fullName>
    </submittedName>
</protein>
<feature type="chain" id="PRO_5045628635" evidence="1">
    <location>
        <begin position="22"/>
        <end position="467"/>
    </location>
</feature>
<dbReference type="RefSeq" id="XP_064076852.1">
    <property type="nucleotide sequence ID" value="XM_064220782.1"/>
</dbReference>
<keyword evidence="1" id="KW-0732">Signal</keyword>
<keyword evidence="2" id="KW-1185">Reference proteome</keyword>
<sequence>MKYRLCVLLNILFNFLEISKSQYIIVNRKANNLNQCDQNNALVEQFFNIIFTEFHRTPPVCVCVQMCIESPTYCYPNGCLKNLNRRKTEDTTTAAHPVNRIQYDGHNPTKSVMFLVDNDKDLIDNIFNGPKKTSHSEKRENPTSHELIFSPNPFRELVFKYRKVPKLEMRYNLREKIKKSRSDKIKSNKLDMSRTRWSMNKQFYGGKQLLNKIRLYKKDADASRTFFASMFPEIEALSTQQKSLVKREDSSGFNVDALYIYKTHANFSVDKLIDDIIINSLDDNNVNMKMNKRMHFDDKAITTTETSGDIVDGNVSETTVTDNVYETTTVDEILMSSTQPDRNIINHIPHINLTTNNKTYLEEIAIMSEEIEKNNNITIDIINRLTGGRILINKTKNNNYVDVPKTDFDPKTLKESQILKFTTESNKYNVININNVVTKRWLAPVLKNKFNQKSRQRITRKLNQKVN</sequence>
<accession>A0ABM4AZZ1</accession>